<dbReference type="EMBL" id="CP134501">
    <property type="protein sequence ID" value="WNF33652.1"/>
    <property type="molecule type" value="Genomic_DNA"/>
</dbReference>
<accession>A0ABY9WEN1</accession>
<keyword evidence="2" id="KW-1185">Reference proteome</keyword>
<gene>
    <name evidence="1" type="ORF">RI196_02895</name>
</gene>
<name>A0ABY9WEN1_9BACI</name>
<reference evidence="1 2" key="1">
    <citation type="submission" date="2023-09" db="EMBL/GenBank/DDBJ databases">
        <title>Different Types of Thermotolerant Ring-Cleaving Dioxygenases derived from Aeribacillus composti HB-1 applied for multiple aromatic hydrocarbons removal.</title>
        <authorList>
            <person name="Cao L."/>
            <person name="Li M."/>
            <person name="Ma T."/>
        </authorList>
    </citation>
    <scope>NUCLEOTIDE SEQUENCE [LARGE SCALE GENOMIC DNA]</scope>
    <source>
        <strain evidence="1 2">HB-1</strain>
    </source>
</reference>
<dbReference type="Proteomes" id="UP001303701">
    <property type="component" value="Chromosome"/>
</dbReference>
<protein>
    <submittedName>
        <fullName evidence="1">DUF2920 family protein</fullName>
    </submittedName>
</protein>
<organism evidence="1 2">
    <name type="scientific">Aeribacillus composti</name>
    <dbReference type="NCBI Taxonomy" id="1868734"/>
    <lineage>
        <taxon>Bacteria</taxon>
        <taxon>Bacillati</taxon>
        <taxon>Bacillota</taxon>
        <taxon>Bacilli</taxon>
        <taxon>Bacillales</taxon>
        <taxon>Bacillaceae</taxon>
        <taxon>Aeribacillus</taxon>
    </lineage>
</organism>
<dbReference type="InterPro" id="IPR029058">
    <property type="entry name" value="AB_hydrolase_fold"/>
</dbReference>
<evidence type="ECO:0000313" key="1">
    <source>
        <dbReference type="EMBL" id="WNF33652.1"/>
    </source>
</evidence>
<evidence type="ECO:0000313" key="2">
    <source>
        <dbReference type="Proteomes" id="UP001303701"/>
    </source>
</evidence>
<proteinExistence type="predicted"/>
<dbReference type="Pfam" id="PF11144">
    <property type="entry name" value="DUF2920"/>
    <property type="match status" value="1"/>
</dbReference>
<dbReference type="RefSeq" id="WP_311066866.1">
    <property type="nucleotide sequence ID" value="NZ_CP134501.1"/>
</dbReference>
<dbReference type="SUPFAM" id="SSF53474">
    <property type="entry name" value="alpha/beta-Hydrolases"/>
    <property type="match status" value="1"/>
</dbReference>
<dbReference type="Gene3D" id="3.40.50.1820">
    <property type="entry name" value="alpha/beta hydrolase"/>
    <property type="match status" value="1"/>
</dbReference>
<sequence length="366" mass="42687">MAKNHQLKIPAHPSIYTGNNIGRQLNIYFSEPETGVNEDTGLLILIPGFGANSQSNVYKKMRQQFADQYNLITIQCDYFGSEFMQDSKRVKLNFSLTDFKDVIEDIDLMKLKSIQNFEEFITIFAKYPISLPFHELLDENIENFNDMGFMQALDLLTALFAVKIILNDNQLKYNVNKVIAYGHSHGAYLAYLCNRMAPNEFTFIIDNSAWMKPEYLYTNRFLHKYYGKLTLNIEFSYLAKELVKDKNILTLSNLYKGFINNAQIYSFLGTDDNLVSIKEKENFCKGLGQTNFYLIDQSKVDHKIFHSTTHGLNADFLEMFKFVMEQVQWDKKEKHKRNPNTIINSHQFEYRVDFDKGLPVMTVKKL</sequence>
<dbReference type="InterPro" id="IPR022605">
    <property type="entry name" value="DUF2920"/>
</dbReference>
<dbReference type="GeneID" id="301124889"/>